<dbReference type="Pfam" id="PF13699">
    <property type="entry name" value="eCIS_core"/>
    <property type="match status" value="1"/>
</dbReference>
<dbReference type="RefSeq" id="WP_345151642.1">
    <property type="nucleotide sequence ID" value="NZ_BAABEO010000019.1"/>
</dbReference>
<organism evidence="3 4">
    <name type="scientific">Arthrobacter ginkgonis</name>
    <dbReference type="NCBI Taxonomy" id="1630594"/>
    <lineage>
        <taxon>Bacteria</taxon>
        <taxon>Bacillati</taxon>
        <taxon>Actinomycetota</taxon>
        <taxon>Actinomycetes</taxon>
        <taxon>Micrococcales</taxon>
        <taxon>Micrococcaceae</taxon>
        <taxon>Arthrobacter</taxon>
    </lineage>
</organism>
<gene>
    <name evidence="3" type="ORF">GCM10023081_28090</name>
</gene>
<name>A0ABP7CI00_9MICC</name>
<evidence type="ECO:0000313" key="3">
    <source>
        <dbReference type="EMBL" id="GAA3689095.1"/>
    </source>
</evidence>
<feature type="region of interest" description="Disordered" evidence="1">
    <location>
        <begin position="66"/>
        <end position="127"/>
    </location>
</feature>
<protein>
    <recommendedName>
        <fullName evidence="2">eCIS core domain-containing protein</fullName>
    </recommendedName>
</protein>
<feature type="compositionally biased region" description="Low complexity" evidence="1">
    <location>
        <begin position="225"/>
        <end position="241"/>
    </location>
</feature>
<comment type="caution">
    <text evidence="3">The sequence shown here is derived from an EMBL/GenBank/DDBJ whole genome shotgun (WGS) entry which is preliminary data.</text>
</comment>
<feature type="region of interest" description="Disordered" evidence="1">
    <location>
        <begin position="301"/>
        <end position="324"/>
    </location>
</feature>
<proteinExistence type="predicted"/>
<evidence type="ECO:0000313" key="4">
    <source>
        <dbReference type="Proteomes" id="UP001500752"/>
    </source>
</evidence>
<keyword evidence="4" id="KW-1185">Reference proteome</keyword>
<evidence type="ECO:0000256" key="1">
    <source>
        <dbReference type="SAM" id="MobiDB-lite"/>
    </source>
</evidence>
<accession>A0ABP7CI00</accession>
<dbReference type="InterPro" id="IPR025295">
    <property type="entry name" value="eCIS_core_dom"/>
</dbReference>
<dbReference type="EMBL" id="BAABEO010000019">
    <property type="protein sequence ID" value="GAA3689095.1"/>
    <property type="molecule type" value="Genomic_DNA"/>
</dbReference>
<feature type="region of interest" description="Disordered" evidence="1">
    <location>
        <begin position="1"/>
        <end position="38"/>
    </location>
</feature>
<evidence type="ECO:0000259" key="2">
    <source>
        <dbReference type="Pfam" id="PF13699"/>
    </source>
</evidence>
<feature type="compositionally biased region" description="Basic and acidic residues" evidence="1">
    <location>
        <begin position="76"/>
        <end position="85"/>
    </location>
</feature>
<reference evidence="4" key="1">
    <citation type="journal article" date="2019" name="Int. J. Syst. Evol. Microbiol.">
        <title>The Global Catalogue of Microorganisms (GCM) 10K type strain sequencing project: providing services to taxonomists for standard genome sequencing and annotation.</title>
        <authorList>
            <consortium name="The Broad Institute Genomics Platform"/>
            <consortium name="The Broad Institute Genome Sequencing Center for Infectious Disease"/>
            <person name="Wu L."/>
            <person name="Ma J."/>
        </authorList>
    </citation>
    <scope>NUCLEOTIDE SEQUENCE [LARGE SCALE GENOMIC DNA]</scope>
    <source>
        <strain evidence="4">JCM 30742</strain>
    </source>
</reference>
<sequence>MPAAKPVSPAKAAPKKKPAEKKPIQKKLAVGASNDRFEREADTVARQAIGRGEGAAYIPPSITALGAQCAPLPPATKEKPEDLASKRARPAQRKPASSLPRVDDDKRPGKRAQRDATGSGGVGVAPAGVESSIGRMQASGGQALDGGARSLMESRLGHDFSGVRVHHDGGAASAAQALHARAFTVGRDVFFNAGEYRPHTPSGRELIAHELTHTVQQAGTGGTARTKVQRTTTPGTGTTSPKQEEQQDQSTALTATKFASTKLPGGAIETTDVGNALGTITLPVLALPAIAGALKGTAGGDVTPVTTDGREPPAIGQPYTLGPVDERGGSKAFEVWESHARTKFKTGVRTRLDKMLAGTPNVPQLPGGAGGQPIYYLQFKNSNQHVFIGTLNELADQSALLRPQWSPSGAPVSGRDAGLQADHFLELQIGGKDAGDNMWLLRGAYNQLVGSKLKANINRDLKTLIDEVQDYKSIPDTEKPTNVTKTKRGWILRFSTVMAGTGFGNTTTVFWTPKQIEEGIHLDHLKFMTEPDLVAANLRLSDSGARPPRLRVFPTPAGGKMTNVELNSEGNVEGANWLFPNLWVVGGRYFDAATNEGQTKLATLTVTMNKQRPDTSNPLGPMTKPIDVLRDPRFGIAGVVSRESLKAAFGTLNFSGLSPLTFADLGLNAEGVPVGTGSILSSKALIPGLNVPLVLYGDRVMISFPVPTENLNLGPLTVSEAALSLGVGAQGLFIEGYAGFLVNGLGSGSVTAEMDRAGPRLAGAFSFDTDFFTPAEVTATYDLATDTLTAGGTLRVDKGKIPGVDSGTVTVLVSRDRLDFNGTINMAAPLAGTVLTVAYTPDQGLRIGADNIRLPFANLPAVRNATMSLAATRSPEGGWSFGGTGQATLAVPGATGTIDLRYLDGRITMTAAGQVAKGPANGTINFTATNAPVDENGNPVDGPPTGTIRAWGRGSVTIRFGNILQGTAGVELTPDNRVILSGTIALPPEFEVFPRRDYSKDLLHLEPPEFPIWGVSVAGVGVGVFAFVDARIAFEAYVGAGLIRGAAITAELDLDRPELATVHGQGEFFLPVYAGLTLDVGGGLRARAAVAYAQGRVGLRGTLGIQADTSAGLEVDWSPTAGLALETRVAANVRPKFRLAANASVTIGVDLRVTEVSHTFGPWQRTLGEFGPGVELGVEIPVRWSEAKGLDLSLDNIIVRQPTLDAGGLITSVFDQLAG</sequence>
<feature type="compositionally biased region" description="Low complexity" evidence="1">
    <location>
        <begin position="1"/>
        <end position="12"/>
    </location>
</feature>
<feature type="domain" description="eCIS core" evidence="2">
    <location>
        <begin position="144"/>
        <end position="220"/>
    </location>
</feature>
<feature type="region of interest" description="Disordered" evidence="1">
    <location>
        <begin position="217"/>
        <end position="249"/>
    </location>
</feature>
<dbReference type="Proteomes" id="UP001500752">
    <property type="component" value="Unassembled WGS sequence"/>
</dbReference>